<protein>
    <recommendedName>
        <fullName evidence="3">HicB family protein</fullName>
    </recommendedName>
</protein>
<dbReference type="Proteomes" id="UP000178367">
    <property type="component" value="Unassembled WGS sequence"/>
</dbReference>
<gene>
    <name evidence="1" type="ORF">A2227_07510</name>
</gene>
<dbReference type="SUPFAM" id="SSF143100">
    <property type="entry name" value="TTHA1013/TTHA0281-like"/>
    <property type="match status" value="1"/>
</dbReference>
<sequence length="72" mass="8365">MRKIDLKNVVWKEGRSYVSWNINTGVASFGNTRKESLECLREALELYFEDVPVSRINKVEKPDLVPLVFKHA</sequence>
<dbReference type="InterPro" id="IPR055811">
    <property type="entry name" value="DUF7387"/>
</dbReference>
<accession>A0A1F5SEY6</accession>
<dbReference type="AlphaFoldDB" id="A0A1F5SEY6"/>
<dbReference type="Pfam" id="PF24113">
    <property type="entry name" value="DUF7387"/>
    <property type="match status" value="1"/>
</dbReference>
<comment type="caution">
    <text evidence="1">The sequence shown here is derived from an EMBL/GenBank/DDBJ whole genome shotgun (WGS) entry which is preliminary data.</text>
</comment>
<evidence type="ECO:0008006" key="3">
    <source>
        <dbReference type="Google" id="ProtNLM"/>
    </source>
</evidence>
<dbReference type="EMBL" id="MFGB01000023">
    <property type="protein sequence ID" value="OGF25162.1"/>
    <property type="molecule type" value="Genomic_DNA"/>
</dbReference>
<proteinExistence type="predicted"/>
<dbReference type="STRING" id="1797994.A2227_07510"/>
<dbReference type="InterPro" id="IPR035069">
    <property type="entry name" value="TTHA1013/TTHA0281-like"/>
</dbReference>
<reference evidence="1 2" key="1">
    <citation type="journal article" date="2016" name="Nat. Commun.">
        <title>Thousands of microbial genomes shed light on interconnected biogeochemical processes in an aquifer system.</title>
        <authorList>
            <person name="Anantharaman K."/>
            <person name="Brown C.T."/>
            <person name="Hug L.A."/>
            <person name="Sharon I."/>
            <person name="Castelle C.J."/>
            <person name="Probst A.J."/>
            <person name="Thomas B.C."/>
            <person name="Singh A."/>
            <person name="Wilkins M.J."/>
            <person name="Karaoz U."/>
            <person name="Brodie E.L."/>
            <person name="Williams K.H."/>
            <person name="Hubbard S.S."/>
            <person name="Banfield J.F."/>
        </authorList>
    </citation>
    <scope>NUCLEOTIDE SEQUENCE [LARGE SCALE GENOMIC DNA]</scope>
</reference>
<name>A0A1F5SEY6_9BACT</name>
<evidence type="ECO:0000313" key="1">
    <source>
        <dbReference type="EMBL" id="OGF25162.1"/>
    </source>
</evidence>
<organism evidence="1 2">
    <name type="scientific">Candidatus Falkowbacteria bacterium RIFOXYA2_FULL_47_19</name>
    <dbReference type="NCBI Taxonomy" id="1797994"/>
    <lineage>
        <taxon>Bacteria</taxon>
        <taxon>Candidatus Falkowiibacteriota</taxon>
    </lineage>
</organism>
<evidence type="ECO:0000313" key="2">
    <source>
        <dbReference type="Proteomes" id="UP000178367"/>
    </source>
</evidence>